<dbReference type="InterPro" id="IPR013221">
    <property type="entry name" value="Mur_ligase_cen"/>
</dbReference>
<dbReference type="PANTHER" id="PTHR43445:SF3">
    <property type="entry name" value="UDP-N-ACETYLMURAMATE--L-ALANINE LIGASE"/>
    <property type="match status" value="1"/>
</dbReference>
<comment type="caution">
    <text evidence="13">The sequence shown here is derived from an EMBL/GenBank/DDBJ whole genome shotgun (WGS) entry which is preliminary data.</text>
</comment>
<keyword evidence="14" id="KW-1185">Reference proteome</keyword>
<evidence type="ECO:0000256" key="2">
    <source>
        <dbReference type="ARBA" id="ARBA00022618"/>
    </source>
</evidence>
<keyword evidence="9" id="KW-0812">Transmembrane</keyword>
<gene>
    <name evidence="13" type="ORF">SMC6_04925</name>
</gene>
<evidence type="ECO:0000256" key="9">
    <source>
        <dbReference type="SAM" id="Phobius"/>
    </source>
</evidence>
<evidence type="ECO:0008006" key="15">
    <source>
        <dbReference type="Google" id="ProtNLM"/>
    </source>
</evidence>
<dbReference type="RefSeq" id="WP_119175610.1">
    <property type="nucleotide sequence ID" value="NZ_QXIT01000085.1"/>
</dbReference>
<dbReference type="InterPro" id="IPR036565">
    <property type="entry name" value="Mur-like_cat_sf"/>
</dbReference>
<dbReference type="Pfam" id="PF01225">
    <property type="entry name" value="Mur_ligase"/>
    <property type="match status" value="1"/>
</dbReference>
<keyword evidence="5" id="KW-0133">Cell shape</keyword>
<dbReference type="Pfam" id="PF02875">
    <property type="entry name" value="Mur_ligase_C"/>
    <property type="match status" value="1"/>
</dbReference>
<dbReference type="InterPro" id="IPR036615">
    <property type="entry name" value="Mur_ligase_C_dom_sf"/>
</dbReference>
<dbReference type="SUPFAM" id="SSF53244">
    <property type="entry name" value="MurD-like peptide ligases, peptide-binding domain"/>
    <property type="match status" value="1"/>
</dbReference>
<protein>
    <recommendedName>
        <fullName evidence="15">UDP-N-acetylmuramate--L-alanine ligase</fullName>
    </recommendedName>
</protein>
<dbReference type="GO" id="GO:0051301">
    <property type="term" value="P:cell division"/>
    <property type="evidence" value="ECO:0007669"/>
    <property type="project" value="UniProtKB-KW"/>
</dbReference>
<evidence type="ECO:0000256" key="5">
    <source>
        <dbReference type="ARBA" id="ARBA00022960"/>
    </source>
</evidence>
<dbReference type="SUPFAM" id="SSF53623">
    <property type="entry name" value="MurD-like peptide ligases, catalytic domain"/>
    <property type="match status" value="1"/>
</dbReference>
<dbReference type="GO" id="GO:0009252">
    <property type="term" value="P:peptidoglycan biosynthetic process"/>
    <property type="evidence" value="ECO:0007669"/>
    <property type="project" value="UniProtKB-KW"/>
</dbReference>
<dbReference type="InterPro" id="IPR000713">
    <property type="entry name" value="Mur_ligase_N"/>
</dbReference>
<evidence type="ECO:0000313" key="14">
    <source>
        <dbReference type="Proteomes" id="UP000266260"/>
    </source>
</evidence>
<evidence type="ECO:0000256" key="8">
    <source>
        <dbReference type="ARBA" id="ARBA00023316"/>
    </source>
</evidence>
<feature type="domain" description="Mur ligase central" evidence="12">
    <location>
        <begin position="115"/>
        <end position="297"/>
    </location>
</feature>
<dbReference type="PANTHER" id="PTHR43445">
    <property type="entry name" value="UDP-N-ACETYLMURAMATE--L-ALANINE LIGASE-RELATED"/>
    <property type="match status" value="1"/>
</dbReference>
<feature type="transmembrane region" description="Helical" evidence="9">
    <location>
        <begin position="12"/>
        <end position="32"/>
    </location>
</feature>
<keyword evidence="2" id="KW-0132">Cell division</keyword>
<keyword evidence="7" id="KW-0131">Cell cycle</keyword>
<evidence type="ECO:0000259" key="12">
    <source>
        <dbReference type="Pfam" id="PF08245"/>
    </source>
</evidence>
<evidence type="ECO:0000256" key="1">
    <source>
        <dbReference type="ARBA" id="ARBA00022598"/>
    </source>
</evidence>
<reference evidence="13 14" key="1">
    <citation type="submission" date="2018-09" db="EMBL/GenBank/DDBJ databases">
        <title>Discovery and Ecogenomic Context for Candidatus Cryosericales, a Global Caldiserica Order Active in Thawing Permafrost.</title>
        <authorList>
            <person name="Martinez M.A."/>
            <person name="Woodcroft B.J."/>
            <person name="Ignacio Espinoza J.C."/>
            <person name="Zayed A."/>
            <person name="Singleton C.M."/>
            <person name="Boyd J."/>
            <person name="Li Y.-F."/>
            <person name="Purvine S."/>
            <person name="Maughan H."/>
            <person name="Hodgkins S.B."/>
            <person name="Anderson D."/>
            <person name="Sederholm M."/>
            <person name="Temperton B."/>
            <person name="Saleska S.R."/>
            <person name="Tyson G.W."/>
            <person name="Rich V.I."/>
        </authorList>
    </citation>
    <scope>NUCLEOTIDE SEQUENCE [LARGE SCALE GENOMIC DNA]</scope>
    <source>
        <strain evidence="13 14">SMC6</strain>
    </source>
</reference>
<dbReference type="GO" id="GO:0008360">
    <property type="term" value="P:regulation of cell shape"/>
    <property type="evidence" value="ECO:0007669"/>
    <property type="project" value="UniProtKB-KW"/>
</dbReference>
<keyword evidence="1" id="KW-0436">Ligase</keyword>
<dbReference type="InterPro" id="IPR050061">
    <property type="entry name" value="MurCDEF_pg_biosynth"/>
</dbReference>
<evidence type="ECO:0000256" key="6">
    <source>
        <dbReference type="ARBA" id="ARBA00022984"/>
    </source>
</evidence>
<keyword evidence="9" id="KW-1133">Transmembrane helix</keyword>
<sequence length="489" mass="52696">MTELLRPGRSFFLVGICGAGMSSLAMLLHSVGMDVRGSDIVNNGPEAERLTSLGIQVMSEAEASGALRHDEILVRSSAIRPDNVVLMAAVGIRADVLHRTDVLSAVASQYFLIAVAGTHGKTTTSGMIGYVLARQSFTPTICVGGHIAGFDEVFPPVGTQRRQILGRPVMVLETDESDGSFLKFHPDVAVVTNIDNDHLGAYGDKFSNLVGAFAQFSQQCAERSGLIVGCGDDREVARIVQALPRHVLYGQEASNQVQMCYDVRNNTAIVAREGMEQPFAMERGDEKSYLNAVAACLACEAAGLPFADTLPILKGFPGMERRMQLLTDHDGTVVLTDHADHPTEIRATLQAVSVRYPGRPLTLVLQPHRFSRVSTCLEEYGPALVGVSRIVLLDIFPAGETAERPKELNKMLRESVKAAVGGSLAPQMPVHQMLDVLRVSATPDDVVLFMGPGDVNKLGLRFCGLLTSDNTVQCETAASLEGRIQQEND</sequence>
<dbReference type="GO" id="GO:0071555">
    <property type="term" value="P:cell wall organization"/>
    <property type="evidence" value="ECO:0007669"/>
    <property type="project" value="UniProtKB-KW"/>
</dbReference>
<dbReference type="Gene3D" id="3.90.190.20">
    <property type="entry name" value="Mur ligase, C-terminal domain"/>
    <property type="match status" value="1"/>
</dbReference>
<feature type="domain" description="Mur ligase N-terminal catalytic" evidence="10">
    <location>
        <begin position="14"/>
        <end position="110"/>
    </location>
</feature>
<feature type="domain" description="Mur ligase C-terminal" evidence="11">
    <location>
        <begin position="321"/>
        <end position="452"/>
    </location>
</feature>
<evidence type="ECO:0000259" key="10">
    <source>
        <dbReference type="Pfam" id="PF01225"/>
    </source>
</evidence>
<dbReference type="Gene3D" id="3.40.50.720">
    <property type="entry name" value="NAD(P)-binding Rossmann-like Domain"/>
    <property type="match status" value="1"/>
</dbReference>
<keyword evidence="4" id="KW-0067">ATP-binding</keyword>
<dbReference type="Pfam" id="PF08245">
    <property type="entry name" value="Mur_ligase_M"/>
    <property type="match status" value="1"/>
</dbReference>
<dbReference type="Gene3D" id="3.40.1190.10">
    <property type="entry name" value="Mur-like, catalytic domain"/>
    <property type="match status" value="1"/>
</dbReference>
<dbReference type="GO" id="GO:0016881">
    <property type="term" value="F:acid-amino acid ligase activity"/>
    <property type="evidence" value="ECO:0007669"/>
    <property type="project" value="InterPro"/>
</dbReference>
<dbReference type="InterPro" id="IPR004101">
    <property type="entry name" value="Mur_ligase_C"/>
</dbReference>
<keyword evidence="3" id="KW-0547">Nucleotide-binding</keyword>
<dbReference type="Proteomes" id="UP000266260">
    <property type="component" value="Unassembled WGS sequence"/>
</dbReference>
<proteinExistence type="predicted"/>
<accession>A0A398CZ18</accession>
<keyword evidence="6" id="KW-0573">Peptidoglycan synthesis</keyword>
<dbReference type="SUPFAM" id="SSF51984">
    <property type="entry name" value="MurCD N-terminal domain"/>
    <property type="match status" value="1"/>
</dbReference>
<evidence type="ECO:0000256" key="3">
    <source>
        <dbReference type="ARBA" id="ARBA00022741"/>
    </source>
</evidence>
<evidence type="ECO:0000256" key="7">
    <source>
        <dbReference type="ARBA" id="ARBA00023306"/>
    </source>
</evidence>
<keyword evidence="8" id="KW-0961">Cell wall biogenesis/degradation</keyword>
<evidence type="ECO:0000256" key="4">
    <source>
        <dbReference type="ARBA" id="ARBA00022840"/>
    </source>
</evidence>
<evidence type="ECO:0000313" key="13">
    <source>
        <dbReference type="EMBL" id="RIE08062.1"/>
    </source>
</evidence>
<dbReference type="AlphaFoldDB" id="A0A398CZ18"/>
<dbReference type="GO" id="GO:0005524">
    <property type="term" value="F:ATP binding"/>
    <property type="evidence" value="ECO:0007669"/>
    <property type="project" value="UniProtKB-KW"/>
</dbReference>
<name>A0A398CZ18_9BACT</name>
<evidence type="ECO:0000259" key="11">
    <source>
        <dbReference type="Pfam" id="PF02875"/>
    </source>
</evidence>
<organism evidence="13 14">
    <name type="scientific">Candidatus Cryosericum odellii</name>
    <dbReference type="NCBI Taxonomy" id="2290917"/>
    <lineage>
        <taxon>Bacteria</taxon>
        <taxon>Pseudomonadati</taxon>
        <taxon>Caldisericota/Cryosericota group</taxon>
        <taxon>Candidatus Cryosericota</taxon>
        <taxon>Candidatus Cryosericia</taxon>
        <taxon>Candidatus Cryosericales</taxon>
        <taxon>Candidatus Cryosericaceae</taxon>
        <taxon>Candidatus Cryosericum</taxon>
    </lineage>
</organism>
<dbReference type="EMBL" id="QXIT01000085">
    <property type="protein sequence ID" value="RIE08062.1"/>
    <property type="molecule type" value="Genomic_DNA"/>
</dbReference>
<keyword evidence="9" id="KW-0472">Membrane</keyword>